<accession>A0A3B0PJ67</accession>
<sequence>MKKEFDPFIKFLKKELKRLKRDYLTQEEVMNSLLDNRLEVEDDQMDDLLSLLMELGILKNELDFGDNDDVDFDYLQNEVGKSKKKSTSKEIDFDEDDFEKSSNLDDIDDAEITEDIDSEDDEDFIDEDLEGLGDW</sequence>
<evidence type="ECO:0000313" key="4">
    <source>
        <dbReference type="Proteomes" id="UP000257559"/>
    </source>
</evidence>
<dbReference type="AlphaFoldDB" id="A0A3B0PJ67"/>
<gene>
    <name evidence="3" type="ORF">NCTC10132_00693</name>
</gene>
<dbReference type="KEGG" id="medw:NCTC10132_00693"/>
<evidence type="ECO:0000256" key="1">
    <source>
        <dbReference type="SAM" id="Coils"/>
    </source>
</evidence>
<keyword evidence="1" id="KW-0175">Coiled coil</keyword>
<keyword evidence="4" id="KW-1185">Reference proteome</keyword>
<feature type="compositionally biased region" description="Acidic residues" evidence="2">
    <location>
        <begin position="105"/>
        <end position="135"/>
    </location>
</feature>
<feature type="region of interest" description="Disordered" evidence="2">
    <location>
        <begin position="79"/>
        <end position="135"/>
    </location>
</feature>
<feature type="non-terminal residue" evidence="3">
    <location>
        <position position="135"/>
    </location>
</feature>
<proteinExistence type="predicted"/>
<dbReference type="EMBL" id="LS991951">
    <property type="protein sequence ID" value="SYV97328.1"/>
    <property type="molecule type" value="Genomic_DNA"/>
</dbReference>
<protein>
    <submittedName>
        <fullName evidence="3">Uncharacterized protein</fullName>
    </submittedName>
</protein>
<dbReference type="Proteomes" id="UP000257559">
    <property type="component" value="Chromosome"/>
</dbReference>
<name>A0A3B0PJ67_9BACT</name>
<evidence type="ECO:0000313" key="3">
    <source>
        <dbReference type="EMBL" id="SYV97328.1"/>
    </source>
</evidence>
<reference evidence="4" key="1">
    <citation type="submission" date="2018-06" db="EMBL/GenBank/DDBJ databases">
        <authorList>
            <consortium name="Pathogen Informatics"/>
        </authorList>
    </citation>
    <scope>NUCLEOTIDE SEQUENCE [LARGE SCALE GENOMIC DNA]</scope>
    <source>
        <strain evidence="4">NCTC10132</strain>
    </source>
</reference>
<organism evidence="3 4">
    <name type="scientific">Mycoplasmopsis edwardii</name>
    <dbReference type="NCBI Taxonomy" id="53558"/>
    <lineage>
        <taxon>Bacteria</taxon>
        <taxon>Bacillati</taxon>
        <taxon>Mycoplasmatota</taxon>
        <taxon>Mycoplasmoidales</taxon>
        <taxon>Metamycoplasmataceae</taxon>
        <taxon>Mycoplasmopsis</taxon>
    </lineage>
</organism>
<evidence type="ECO:0000256" key="2">
    <source>
        <dbReference type="SAM" id="MobiDB-lite"/>
    </source>
</evidence>
<feature type="coiled-coil region" evidence="1">
    <location>
        <begin position="9"/>
        <end position="36"/>
    </location>
</feature>